<evidence type="ECO:0000313" key="2">
    <source>
        <dbReference type="Proteomes" id="UP000709959"/>
    </source>
</evidence>
<reference evidence="1 2" key="1">
    <citation type="submission" date="2020-10" db="EMBL/GenBank/DDBJ databases">
        <title>Connecting structure to function with the recovery of over 1000 high-quality activated sludge metagenome-assembled genomes encoding full-length rRNA genes using long-read sequencing.</title>
        <authorList>
            <person name="Singleton C.M."/>
            <person name="Petriglieri F."/>
            <person name="Kristensen J.M."/>
            <person name="Kirkegaard R.H."/>
            <person name="Michaelsen T.Y."/>
            <person name="Andersen M.H."/>
            <person name="Karst S.M."/>
            <person name="Dueholm M.S."/>
            <person name="Nielsen P.H."/>
            <person name="Albertsen M."/>
        </authorList>
    </citation>
    <scope>NUCLEOTIDE SEQUENCE [LARGE SCALE GENOMIC DNA]</scope>
    <source>
        <strain evidence="1">OdNE_18-Q3-R46-58_MAXAC.008</strain>
    </source>
</reference>
<evidence type="ECO:0000313" key="1">
    <source>
        <dbReference type="EMBL" id="MBK8571726.1"/>
    </source>
</evidence>
<comment type="caution">
    <text evidence="1">The sequence shown here is derived from an EMBL/GenBank/DDBJ whole genome shotgun (WGS) entry which is preliminary data.</text>
</comment>
<protein>
    <submittedName>
        <fullName evidence="1">Uncharacterized protein</fullName>
    </submittedName>
</protein>
<dbReference type="Proteomes" id="UP000709959">
    <property type="component" value="Unassembled WGS sequence"/>
</dbReference>
<accession>A0A936F0V9</accession>
<sequence length="72" mass="7641">MANTTNALTGYQSITVHCDNEQAAFLIERLNGTRISIRIGKTALFLSIAEAAQVVEAITSLISAPPSQTAVH</sequence>
<proteinExistence type="predicted"/>
<dbReference type="AlphaFoldDB" id="A0A936F0V9"/>
<organism evidence="1 2">
    <name type="scientific">Candidatus Geothrix odensensis</name>
    <dbReference type="NCBI Taxonomy" id="2954440"/>
    <lineage>
        <taxon>Bacteria</taxon>
        <taxon>Pseudomonadati</taxon>
        <taxon>Acidobacteriota</taxon>
        <taxon>Holophagae</taxon>
        <taxon>Holophagales</taxon>
        <taxon>Holophagaceae</taxon>
        <taxon>Geothrix</taxon>
    </lineage>
</organism>
<dbReference type="EMBL" id="JADKCH010000001">
    <property type="protein sequence ID" value="MBK8571726.1"/>
    <property type="molecule type" value="Genomic_DNA"/>
</dbReference>
<gene>
    <name evidence="1" type="ORF">IPN91_03580</name>
</gene>
<name>A0A936F0V9_9BACT</name>